<keyword evidence="1" id="KW-0677">Repeat</keyword>
<evidence type="ECO:0000313" key="4">
    <source>
        <dbReference type="Proteomes" id="UP000008461"/>
    </source>
</evidence>
<sequence length="2311" mass="251618">MRGTIRTIAIWAIYILFGSAELAAQSCFASVGNFSSPTLLTCPYDSVQISATGAFAGPGYVTEYWLTDTNRVFLAKASSSGKIGPRIPGKYFVYVYNFDQNNNAQYPPSLDSTVSRVRLSSTGCFALSDSLVLSLQDSTPPDARCGNITLYLDANGQAVLDPAQVDQSTDNCLLSQRRLLSKDRFSCADIGVNSVSLEVRDSSGNTRTCNFEVTVIDTIRPTAICRNVKVYLNANGVAILSADSLNFGSSDNCGALKSLEVSPNRFTCANIGDNFVILTVRDSSDNLSLCTATVTVLDTLRPTAMCKNISVFLDEEGGASILPAQVDNESIDNCGTIVSWELSQTEFTCADLGEKSLLMTVTDRSGNQQTCSAIVTVRDTIKPTVLCRTTTIFLGADGQGVLLPILINAGSTDNCGPLTYRLSRDRFFCADRGQAMVTLYATDAAGNTDSCATLITVVDQVKPDARCQNITVYLDANGKVSISPAQIDNGSSDNCIVDSLALDKTNFTCENIGENLVTFTVFDEEKNAASCLAAVIVLDTLSPTFQCPADLMVNSNDDGDRDCGYTVTNRRLNPSNRRDNCGIQRVYHNYAAAPNDTTLRGATFPIGLTTVVWTIEDFSGHKQTCSVNVTVKDVLPPVPVCVDTVLLPLGENGTLRIDSSAVDAGSYDNCSIVTYSLSRVDFNCEDVGFHRITVTLLDASGNSAQTTVVVGIVAGAACGTPAIANTKGPSIGDPCSCRGNGAFDEEIVIGPALPNQIWRVKSTTLRDTVNLNPYAAGTLFREVRFKPDSSIYVLRGVHLDGQGYTLEAESPLFPNTLSISNLCKYPKPAIYDLDNAICLFTPPITLSGDGGSGVQGSGSFTINGQAATVFNPKNLGKGTHQVSYTFDAGNPAGKLAPKDVGCTTTLTKQVVVLNTQPIFSCFSDLSINVNSACEILITPDMLMVNKFACYDDFEVILNFNGTLVPNPVPASFAGKTLSGFIRFRPNPGIISCNVNIVLRDISGPQIISCPADMTTGLVCTDFDSIFNNPKTIDPTFRNFTGRPVVEDNCTGTTITFNDVIFNYVNCHPSGIVRGIIRTFTAKDKFGNASTCVQQFFFRRPATIFFPKDTLVKTNCEQAALPIDSKGNLDASVSGQPWFINGFGKKVYLDNAANTCNYSAAYSDQRVSVCGSRYALIREWKIKDWCDASRVLEKRQYVEVGDFDAPIVGHPELDLDRNGIIDDTLRYGVAPFNCLATFALPVPKIKDCSSTTVTTEIYSWQPETIAGFPTGRIIWVKLDLPIVNGQVQNVPLGTHYFIFKVRDICNQETIDTVAFKVLDRVAPTMICNSDFVVSLGGGGAARITTADVNKSSRDNCDNTNLKLEVRRLIPAECNPSGLAEYSAWGNFVDLGCCDVGKLATVELRGSDRFGNTNSCITRLQVDDKLAPVCTPPADRTIKCTDIPAGLDITELAVLQRNFGLPTVEDNCEVTWEELSPIVNLDNCKIGSVTRRFRAVDAAGNLSAGICEQVITVNPVHNYEIKFPKDVVSYCGVPPKDTLLLNEIACDVLAINVEDKQFTIPGGGCYQIFRTYQIMNLCEYDDISEPIVLSRDVDCDQAPGDENLWLMVRPNGVTYLDEDNRETNVFPRNNERGRSCDGLGNPLGHWSSSNINPALKSRGFWQYTQHITVIDTVKPVITYTQPAPFCSNNSNTCDGAIDVLFTVSENCTPGSLQVSARFDQNNDGSIDRQLAASEIQGTYPSYRIKGTYPLGNHSFVVEVRDACGNAGIRVLPFRVVDCKAPAPICRSGITVTLQSLNPARDINGDGKEDLAYAIVKAPDFIASPSQDCSGPVRYSINREGFVPNINQDSLILTCTDEGTVFVEVFAWDSANNPLAVQPDGRLGGPNFDFCLNFINVQNNGDICVPIPQGAMGGLVKTEMNQGLPNVEITLSGQASNTTKTSATGNFSFNNLVEGKDYTLTPRLNSDHANGVTTFDLILIRKHILNMTPLTSPYKLIAADVNASKAITTLDMISIQKVILNLDPAFKNSSSWRFIDANYRFPDPSNPWLQTFPESFSINDLVGQKLSSNFIAVKIGDVNGSANLSLQEPEIRTGSDPLWLELEDQQLQAGQDYAVAFRVKGLATIQGYQFGLSYENKAVELMDIQYGLAKAENFGVFREEGLITTNWYTDHAQLNPDALLFTLVFRARSAGKLSQVLRLSQRRMAIEAYGFDEKRQPIQLRFNEKDVQTPAFELYQNIPNPFHETTAIQFYLPEASEGRLLIYDAAGRLIQEIKGNFGQGLNQLDLDNYDLPSGVLYYSFRSAKYSATRKMVKK</sequence>
<evidence type="ECO:0000313" key="3">
    <source>
        <dbReference type="EMBL" id="AEE53552.1"/>
    </source>
</evidence>
<proteinExistence type="predicted"/>
<dbReference type="PANTHER" id="PTHR24273:SF32">
    <property type="entry name" value="HYALIN"/>
    <property type="match status" value="1"/>
</dbReference>
<reference key="2">
    <citation type="submission" date="2011-04" db="EMBL/GenBank/DDBJ databases">
        <title>Complete sequence of chromosome of Haliscomenobacter hydrossis DSM 1100.</title>
        <authorList>
            <consortium name="US DOE Joint Genome Institute (JGI-PGF)"/>
            <person name="Lucas S."/>
            <person name="Han J."/>
            <person name="Lapidus A."/>
            <person name="Bruce D."/>
            <person name="Goodwin L."/>
            <person name="Pitluck S."/>
            <person name="Peters L."/>
            <person name="Kyrpides N."/>
            <person name="Mavromatis K."/>
            <person name="Ivanova N."/>
            <person name="Ovchinnikova G."/>
            <person name="Pagani I."/>
            <person name="Daligault H."/>
            <person name="Detter J.C."/>
            <person name="Han C."/>
            <person name="Land M."/>
            <person name="Hauser L."/>
            <person name="Markowitz V."/>
            <person name="Cheng J.-F."/>
            <person name="Hugenholtz P."/>
            <person name="Woyke T."/>
            <person name="Wu D."/>
            <person name="Verbarg S."/>
            <person name="Frueling A."/>
            <person name="Brambilla E."/>
            <person name="Klenk H.-P."/>
            <person name="Eisen J.A."/>
        </authorList>
    </citation>
    <scope>NUCLEOTIDE SEQUENCE</scope>
    <source>
        <strain>DSM 1100</strain>
    </source>
</reference>
<dbReference type="STRING" id="760192.Halhy_5729"/>
<keyword evidence="4" id="KW-1185">Reference proteome</keyword>
<dbReference type="InterPro" id="IPR026444">
    <property type="entry name" value="Secre_tail"/>
</dbReference>
<dbReference type="Proteomes" id="UP000008461">
    <property type="component" value="Chromosome"/>
</dbReference>
<dbReference type="eggNOG" id="COG3209">
    <property type="taxonomic scope" value="Bacteria"/>
</dbReference>
<reference evidence="3 4" key="1">
    <citation type="journal article" date="2011" name="Stand. Genomic Sci.">
        <title>Complete genome sequence of Haliscomenobacter hydrossis type strain (O).</title>
        <authorList>
            <consortium name="US DOE Joint Genome Institute (JGI-PGF)"/>
            <person name="Daligault H."/>
            <person name="Lapidus A."/>
            <person name="Zeytun A."/>
            <person name="Nolan M."/>
            <person name="Lucas S."/>
            <person name="Del Rio T.G."/>
            <person name="Tice H."/>
            <person name="Cheng J.F."/>
            <person name="Tapia R."/>
            <person name="Han C."/>
            <person name="Goodwin L."/>
            <person name="Pitluck S."/>
            <person name="Liolios K."/>
            <person name="Pagani I."/>
            <person name="Ivanova N."/>
            <person name="Huntemann M."/>
            <person name="Mavromatis K."/>
            <person name="Mikhailova N."/>
            <person name="Pati A."/>
            <person name="Chen A."/>
            <person name="Palaniappan K."/>
            <person name="Land M."/>
            <person name="Hauser L."/>
            <person name="Brambilla E.M."/>
            <person name="Rohde M."/>
            <person name="Verbarg S."/>
            <person name="Goker M."/>
            <person name="Bristow J."/>
            <person name="Eisen J.A."/>
            <person name="Markowitz V."/>
            <person name="Hugenholtz P."/>
            <person name="Kyrpides N.C."/>
            <person name="Klenk H.P."/>
            <person name="Woyke T."/>
        </authorList>
    </citation>
    <scope>NUCLEOTIDE SEQUENCE [LARGE SCALE GENOMIC DNA]</scope>
    <source>
        <strain evidence="4">ATCC 27775 / DSM 1100 / LMG 10767 / O</strain>
    </source>
</reference>
<dbReference type="InterPro" id="IPR036439">
    <property type="entry name" value="Dockerin_dom_sf"/>
</dbReference>
<dbReference type="EMBL" id="CP002691">
    <property type="protein sequence ID" value="AEE53552.1"/>
    <property type="molecule type" value="Genomic_DNA"/>
</dbReference>
<dbReference type="HOGENOM" id="CLU_230052_0_0_10"/>
<name>F4KVX7_HALH1</name>
<dbReference type="RefSeq" id="WP_013768081.1">
    <property type="nucleotide sequence ID" value="NC_015510.1"/>
</dbReference>
<dbReference type="OrthoDB" id="9805017at2"/>
<dbReference type="CDD" id="cd14252">
    <property type="entry name" value="Dockerin_like"/>
    <property type="match status" value="1"/>
</dbReference>
<dbReference type="NCBIfam" id="TIGR04183">
    <property type="entry name" value="Por_Secre_tail"/>
    <property type="match status" value="1"/>
</dbReference>
<dbReference type="KEGG" id="hhy:Halhy_5729"/>
<dbReference type="PANTHER" id="PTHR24273">
    <property type="entry name" value="FI04643P-RELATED"/>
    <property type="match status" value="1"/>
</dbReference>
<dbReference type="GO" id="GO:0000272">
    <property type="term" value="P:polysaccharide catabolic process"/>
    <property type="evidence" value="ECO:0007669"/>
    <property type="project" value="InterPro"/>
</dbReference>
<protein>
    <submittedName>
        <fullName evidence="3">Hyalin repeat protein</fullName>
    </submittedName>
</protein>
<dbReference type="InterPro" id="IPR003410">
    <property type="entry name" value="HYR_dom"/>
</dbReference>
<gene>
    <name evidence="3" type="ordered locus">Halhy_5729</name>
</gene>
<dbReference type="eggNOG" id="COG1404">
    <property type="taxonomic scope" value="Bacteria"/>
</dbReference>
<accession>F4KVX7</accession>
<dbReference type="eggNOG" id="COG3210">
    <property type="taxonomic scope" value="Bacteria"/>
</dbReference>
<evidence type="ECO:0000259" key="2">
    <source>
        <dbReference type="PROSITE" id="PS50825"/>
    </source>
</evidence>
<evidence type="ECO:0000256" key="1">
    <source>
        <dbReference type="ARBA" id="ARBA00022737"/>
    </source>
</evidence>
<feature type="domain" description="HYR" evidence="2">
    <location>
        <begin position="538"/>
        <end position="633"/>
    </location>
</feature>
<organism evidence="3 4">
    <name type="scientific">Haliscomenobacter hydrossis (strain ATCC 27775 / DSM 1100 / LMG 10767 / O)</name>
    <dbReference type="NCBI Taxonomy" id="760192"/>
    <lineage>
        <taxon>Bacteria</taxon>
        <taxon>Pseudomonadati</taxon>
        <taxon>Bacteroidota</taxon>
        <taxon>Saprospiria</taxon>
        <taxon>Saprospirales</taxon>
        <taxon>Haliscomenobacteraceae</taxon>
        <taxon>Haliscomenobacter</taxon>
    </lineage>
</organism>
<dbReference type="PROSITE" id="PS50825">
    <property type="entry name" value="HYR"/>
    <property type="match status" value="1"/>
</dbReference>
<dbReference type="Gene3D" id="1.10.1330.10">
    <property type="entry name" value="Dockerin domain"/>
    <property type="match status" value="1"/>
</dbReference>